<proteinExistence type="predicted"/>
<reference evidence="1" key="1">
    <citation type="journal article" date="2015" name="Nature">
        <title>Complex archaea that bridge the gap between prokaryotes and eukaryotes.</title>
        <authorList>
            <person name="Spang A."/>
            <person name="Saw J.H."/>
            <person name="Jorgensen S.L."/>
            <person name="Zaremba-Niedzwiedzka K."/>
            <person name="Martijn J."/>
            <person name="Lind A.E."/>
            <person name="van Eijk R."/>
            <person name="Schleper C."/>
            <person name="Guy L."/>
            <person name="Ettema T.J."/>
        </authorList>
    </citation>
    <scope>NUCLEOTIDE SEQUENCE</scope>
</reference>
<accession>A0A0F9AX02</accession>
<dbReference type="InterPro" id="IPR054194">
    <property type="entry name" value="DUF6899"/>
</dbReference>
<dbReference type="Pfam" id="PF21840">
    <property type="entry name" value="DUF6899"/>
    <property type="match status" value="1"/>
</dbReference>
<dbReference type="EMBL" id="LAZR01052458">
    <property type="protein sequence ID" value="KKK82904.1"/>
    <property type="molecule type" value="Genomic_DNA"/>
</dbReference>
<organism evidence="1">
    <name type="scientific">marine sediment metagenome</name>
    <dbReference type="NCBI Taxonomy" id="412755"/>
    <lineage>
        <taxon>unclassified sequences</taxon>
        <taxon>metagenomes</taxon>
        <taxon>ecological metagenomes</taxon>
    </lineage>
</organism>
<comment type="caution">
    <text evidence="1">The sequence shown here is derived from an EMBL/GenBank/DDBJ whole genome shotgun (WGS) entry which is preliminary data.</text>
</comment>
<feature type="non-terminal residue" evidence="1">
    <location>
        <position position="1"/>
    </location>
</feature>
<dbReference type="AlphaFoldDB" id="A0A0F9AX02"/>
<evidence type="ECO:0000313" key="1">
    <source>
        <dbReference type="EMBL" id="KKK82904.1"/>
    </source>
</evidence>
<gene>
    <name evidence="1" type="ORF">LCGC14_2798700</name>
</gene>
<protein>
    <submittedName>
        <fullName evidence="1">Uncharacterized protein</fullName>
    </submittedName>
</protein>
<name>A0A0F9AX02_9ZZZZ</name>
<sequence length="65" mass="7635">INLLRHSSPHMLTFSVLNATVGAVERALDEFKRRILDPYEQQKIRDNGDVYQDFIRESNINTLFK</sequence>